<dbReference type="OrthoDB" id="344729at2"/>
<evidence type="ECO:0000256" key="1">
    <source>
        <dbReference type="SAM" id="SignalP"/>
    </source>
</evidence>
<sequence>MKQLLTAVALLLVQVSISIAQDNAPRLKHFNLENHLAIQGYDPVAYFKQREAVKGRKEFAVSHQGVLYYFSSAANKEEFKKNPSHYEPQYGGWCAYAMGSKGEKVSIDPKTFKITNDRLYLFYNKFFNNTLTEWNKNEPGLKNKADVHWASINK</sequence>
<feature type="chain" id="PRO_5012144736" evidence="1">
    <location>
        <begin position="21"/>
        <end position="154"/>
    </location>
</feature>
<gene>
    <name evidence="3" type="ORF">A4R26_20390</name>
</gene>
<dbReference type="RefSeq" id="WP_081164426.1">
    <property type="nucleotide sequence ID" value="NZ_LWBP01000156.1"/>
</dbReference>
<name>A0A1V9FPU6_9BACT</name>
<protein>
    <submittedName>
        <fullName evidence="3">YHS domain protein</fullName>
    </submittedName>
</protein>
<dbReference type="EMBL" id="LWBP01000156">
    <property type="protein sequence ID" value="OQP60317.1"/>
    <property type="molecule type" value="Genomic_DNA"/>
</dbReference>
<dbReference type="NCBIfam" id="NF041384">
    <property type="entry name" value="YHS_seleno_dom"/>
    <property type="match status" value="1"/>
</dbReference>
<feature type="domain" description="YHS" evidence="2">
    <location>
        <begin position="45"/>
        <end position="89"/>
    </location>
</feature>
<comment type="caution">
    <text evidence="3">The sequence shown here is derived from an EMBL/GenBank/DDBJ whole genome shotgun (WGS) entry which is preliminary data.</text>
</comment>
<dbReference type="Proteomes" id="UP000192276">
    <property type="component" value="Unassembled WGS sequence"/>
</dbReference>
<proteinExistence type="predicted"/>
<evidence type="ECO:0000313" key="3">
    <source>
        <dbReference type="EMBL" id="OQP60317.1"/>
    </source>
</evidence>
<reference evidence="4" key="1">
    <citation type="submission" date="2016-04" db="EMBL/GenBank/DDBJ databases">
        <authorList>
            <person name="Chen L."/>
            <person name="Zhuang W."/>
            <person name="Wang G."/>
        </authorList>
    </citation>
    <scope>NUCLEOTIDE SEQUENCE [LARGE SCALE GENOMIC DNA]</scope>
    <source>
        <strain evidence="4">208</strain>
    </source>
</reference>
<feature type="signal peptide" evidence="1">
    <location>
        <begin position="1"/>
        <end position="20"/>
    </location>
</feature>
<evidence type="ECO:0000259" key="2">
    <source>
        <dbReference type="Pfam" id="PF04945"/>
    </source>
</evidence>
<keyword evidence="1" id="KW-0732">Signal</keyword>
<evidence type="ECO:0000313" key="4">
    <source>
        <dbReference type="Proteomes" id="UP000192276"/>
    </source>
</evidence>
<keyword evidence="4" id="KW-1185">Reference proteome</keyword>
<organism evidence="3 4">
    <name type="scientific">Niastella populi</name>
    <dbReference type="NCBI Taxonomy" id="550983"/>
    <lineage>
        <taxon>Bacteria</taxon>
        <taxon>Pseudomonadati</taxon>
        <taxon>Bacteroidota</taxon>
        <taxon>Chitinophagia</taxon>
        <taxon>Chitinophagales</taxon>
        <taxon>Chitinophagaceae</taxon>
        <taxon>Niastella</taxon>
    </lineage>
</organism>
<accession>A0A1V9FPU6</accession>
<dbReference type="AlphaFoldDB" id="A0A1V9FPU6"/>
<dbReference type="InterPro" id="IPR007029">
    <property type="entry name" value="YHS_dom"/>
</dbReference>
<dbReference type="STRING" id="550983.A4R26_20390"/>
<dbReference type="Pfam" id="PF04945">
    <property type="entry name" value="YHS"/>
    <property type="match status" value="1"/>
</dbReference>